<organism evidence="3 4">
    <name type="scientific">Candida parapsilosis</name>
    <name type="common">Yeast</name>
    <dbReference type="NCBI Taxonomy" id="5480"/>
    <lineage>
        <taxon>Eukaryota</taxon>
        <taxon>Fungi</taxon>
        <taxon>Dikarya</taxon>
        <taxon>Ascomycota</taxon>
        <taxon>Saccharomycotina</taxon>
        <taxon>Pichiomycetes</taxon>
        <taxon>Debaryomycetaceae</taxon>
        <taxon>Candida/Lodderomyces clade</taxon>
        <taxon>Candida</taxon>
    </lineage>
</organism>
<dbReference type="InterPro" id="IPR011990">
    <property type="entry name" value="TPR-like_helical_dom_sf"/>
</dbReference>
<feature type="region of interest" description="Disordered" evidence="1">
    <location>
        <begin position="1"/>
        <end position="95"/>
    </location>
</feature>
<feature type="region of interest" description="Disordered" evidence="1">
    <location>
        <begin position="647"/>
        <end position="687"/>
    </location>
</feature>
<feature type="compositionally biased region" description="Polar residues" evidence="1">
    <location>
        <begin position="84"/>
        <end position="95"/>
    </location>
</feature>
<feature type="region of interest" description="Disordered" evidence="1">
    <location>
        <begin position="1008"/>
        <end position="1050"/>
    </location>
</feature>
<comment type="caution">
    <text evidence="3">The sequence shown here is derived from an EMBL/GenBank/DDBJ whole genome shotgun (WGS) entry which is preliminary data.</text>
</comment>
<feature type="region of interest" description="Disordered" evidence="1">
    <location>
        <begin position="1245"/>
        <end position="1283"/>
    </location>
</feature>
<feature type="compositionally biased region" description="Low complexity" evidence="1">
    <location>
        <begin position="136"/>
        <end position="147"/>
    </location>
</feature>
<dbReference type="InterPro" id="IPR002716">
    <property type="entry name" value="PIN_dom"/>
</dbReference>
<proteinExistence type="predicted"/>
<dbReference type="Gene3D" id="3.40.50.1010">
    <property type="entry name" value="5'-nuclease"/>
    <property type="match status" value="1"/>
</dbReference>
<feature type="region of interest" description="Disordered" evidence="1">
    <location>
        <begin position="570"/>
        <end position="598"/>
    </location>
</feature>
<evidence type="ECO:0000313" key="3">
    <source>
        <dbReference type="EMBL" id="KAF6047026.1"/>
    </source>
</evidence>
<dbReference type="PANTHER" id="PTHR14596">
    <property type="entry name" value="ZINC FINGER PROTEIN"/>
    <property type="match status" value="1"/>
</dbReference>
<dbReference type="SMART" id="SM00670">
    <property type="entry name" value="PINc"/>
    <property type="match status" value="1"/>
</dbReference>
<gene>
    <name evidence="3" type="ORF">FOB60_004562</name>
</gene>
<feature type="compositionally biased region" description="Low complexity" evidence="1">
    <location>
        <begin position="70"/>
        <end position="83"/>
    </location>
</feature>
<dbReference type="SUPFAM" id="SSF48452">
    <property type="entry name" value="TPR-like"/>
    <property type="match status" value="1"/>
</dbReference>
<dbReference type="GO" id="GO:0005634">
    <property type="term" value="C:nucleus"/>
    <property type="evidence" value="ECO:0007669"/>
    <property type="project" value="TreeGrafter"/>
</dbReference>
<feature type="region of interest" description="Disordered" evidence="1">
    <location>
        <begin position="1295"/>
        <end position="1322"/>
    </location>
</feature>
<evidence type="ECO:0000259" key="2">
    <source>
        <dbReference type="SMART" id="SM00670"/>
    </source>
</evidence>
<feature type="compositionally biased region" description="Low complexity" evidence="1">
    <location>
        <begin position="1267"/>
        <end position="1280"/>
    </location>
</feature>
<feature type="compositionally biased region" description="Low complexity" evidence="1">
    <location>
        <begin position="190"/>
        <end position="216"/>
    </location>
</feature>
<dbReference type="OrthoDB" id="2017974at2759"/>
<feature type="compositionally biased region" description="Acidic residues" evidence="1">
    <location>
        <begin position="1008"/>
        <end position="1027"/>
    </location>
</feature>
<accession>A0A8X7T924</accession>
<evidence type="ECO:0000256" key="1">
    <source>
        <dbReference type="SAM" id="MobiDB-lite"/>
    </source>
</evidence>
<feature type="compositionally biased region" description="Acidic residues" evidence="1">
    <location>
        <begin position="1035"/>
        <end position="1044"/>
    </location>
</feature>
<reference evidence="3" key="1">
    <citation type="submission" date="2020-03" db="EMBL/GenBank/DDBJ databases">
        <title>FDA dAtabase for Regulatory Grade micrObial Sequences (FDA-ARGOS): Supporting development and validation of Infectious Disease Dx tests.</title>
        <authorList>
            <person name="Campos J."/>
            <person name="Goldberg B."/>
            <person name="Tallon L."/>
            <person name="Sadzewicz L."/>
            <person name="Vavikolanu K."/>
            <person name="Mehta A."/>
            <person name="Aluvathingal J."/>
            <person name="Nadendla S."/>
            <person name="Nandy P."/>
            <person name="Geyer C."/>
            <person name="Yan Y."/>
            <person name="Sichtig H."/>
        </authorList>
    </citation>
    <scope>NUCLEOTIDE SEQUENCE [LARGE SCALE GENOMIC DNA]</scope>
    <source>
        <strain evidence="3">FDAARGOS_652</strain>
    </source>
</reference>
<dbReference type="GO" id="GO:0000987">
    <property type="term" value="F:cis-regulatory region sequence-specific DNA binding"/>
    <property type="evidence" value="ECO:0007669"/>
    <property type="project" value="TreeGrafter"/>
</dbReference>
<feature type="compositionally biased region" description="Low complexity" evidence="1">
    <location>
        <begin position="669"/>
        <end position="681"/>
    </location>
</feature>
<sequence length="1384" mass="156698">MAHDLNKRSQQNIPPPPPPQLAMQGLQPDHHQYQFISSNGNNSNNNNNNNNNLHGHINNQLPPQSSAILTPGATAAPVAPGTPQQHLRYNSNSGNIRTTNMRKAAFNHMRTPTPSSYEIPSSPKVSHQNTVLLQHNQNHSDSSDSNNPILDSVAHDVDSNNTRPHSLRSKLAQPNQQQQQPIDQTIYSEQKQQQQSPRRQQQSQLQQSQQSSQQQRAMSDEEQQLATKLKETYKNIVNYEEVVQKNCIEITIKINQLTATSNPSMLYGNQLVNQNLSSSLNSNSSLNFNPTRTSELSNDLWTVYHHNMTLLDNYYDFLVTSLKPSSNQTQFKTGKNIVELYKIPRRMWVYGIVGFLEVLKNIMGIFQDHEICACFISHCFNIISNLTDPILEMEGWWAEKLGDLSRMAIALYSSKFIDWKISAEYWYSVSMKTLYGHGKIHYHMCTVQQDNLDALVNISKSVTCRDPFVPTQHYLRLVVENICTQRNILSLLELPIIDFIKIHKVLLSIYNGRNSEGGGTSVENIHDSQLQYGIDLVTRYGLTFGSDSNGYNFFTREIYSSGGMTMNDSSGQSYYQKLPPQHPSQIPTQLPPHSVQAPSATNTLEKMNFWFNKGSLFAISNINHLIGFGDAKNPFAKLFELPEALKERKDKKDRKRKSRSASQTEDVISSNAGNSSNPSAGNGVGGVGSMAGGTGSGAAAAAGGNAGGVDGQSVVAAHLHNYDWFYSLEFINKSVLELSMRILNHYLVGPKQASTGHVIVWLYFLICVGEGVKKYPVSKPMFDWLFKNLFPWESFINYLNSLLTFVKNNPKLCSLYTQYLQVPYIAWFCENEFLPEVWKCWGTLWFDFICEKGDYVDVEEAGVKNNNLFDLPISGTFPVLNMPNDSFDQKSRNQMENDNDERIVRIILLARTLADEYDFGLVRTSADFKFDEGAYNKPTTDPFAEQFINDDRFTTNNFVQPISSENLTNEINTNLTPLQKDELWFGGLDSHLYEDENLELEDDIIDDDEEEEEEEEEEDDDDDDDGAERDHEDDIIGDEDDDIRYDDGNDLEKHYPGLSANYSFNHSGGGGGGGVGAQGGNDMLYNDAFIGTPADPLTLGTLNNDDIEGNFGDKIDSNITYITLDTNIWLKHCGRIFKCVRNGVLKITIPLIVFQELRALRKSAEATIADAATRSVIIIRELYLTREVVPLRFDGTVASDINETIEFENNSNWRSNVDETILHAVNEHDEMGKRLMKGLNMRLSPYTRSSPVHHNDDSYQYYTGSNQHQSQQQQQQQQQQLPHGHYDHYSRLEEGHHHAPYGHNNPNSHHHPHHYNPTSSSSLAYLKKDSPILNSRMAKSFKYCILITDDRNMRLRAKTIGLTSFQSKWLFSQLETVFADRCID</sequence>
<dbReference type="GO" id="GO:0042594">
    <property type="term" value="P:response to starvation"/>
    <property type="evidence" value="ECO:0007669"/>
    <property type="project" value="TreeGrafter"/>
</dbReference>
<feature type="compositionally biased region" description="Polar residues" evidence="1">
    <location>
        <begin position="1246"/>
        <end position="1266"/>
    </location>
</feature>
<feature type="region of interest" description="Disordered" evidence="1">
    <location>
        <begin position="136"/>
        <end position="223"/>
    </location>
</feature>
<dbReference type="EMBL" id="JABWAB010000007">
    <property type="protein sequence ID" value="KAF6047026.1"/>
    <property type="molecule type" value="Genomic_DNA"/>
</dbReference>
<feature type="compositionally biased region" description="Low complexity" evidence="1">
    <location>
        <begin position="36"/>
        <end position="59"/>
    </location>
</feature>
<dbReference type="Pfam" id="PF13638">
    <property type="entry name" value="PIN_4"/>
    <property type="match status" value="1"/>
</dbReference>
<feature type="domain" description="PIN" evidence="2">
    <location>
        <begin position="1120"/>
        <end position="1355"/>
    </location>
</feature>
<dbReference type="GO" id="GO:0000981">
    <property type="term" value="F:DNA-binding transcription factor activity, RNA polymerase II-specific"/>
    <property type="evidence" value="ECO:0007669"/>
    <property type="project" value="TreeGrafter"/>
</dbReference>
<evidence type="ECO:0000313" key="4">
    <source>
        <dbReference type="Proteomes" id="UP000590412"/>
    </source>
</evidence>
<name>A0A8X7T924_CANPA</name>
<dbReference type="PANTHER" id="PTHR14596:SF72">
    <property type="entry name" value="ZINC FINGER PROTEIN MSN2-RELATED"/>
    <property type="match status" value="1"/>
</dbReference>
<protein>
    <submittedName>
        <fullName evidence="3">PIN domain family protein</fullName>
    </submittedName>
</protein>
<dbReference type="Proteomes" id="UP000590412">
    <property type="component" value="Unassembled WGS sequence"/>
</dbReference>